<dbReference type="Pfam" id="PF08378">
    <property type="entry name" value="NERD"/>
    <property type="match status" value="1"/>
</dbReference>
<proteinExistence type="predicted"/>
<protein>
    <submittedName>
        <fullName evidence="4">Helicase</fullName>
    </submittedName>
</protein>
<reference evidence="4 5" key="1">
    <citation type="submission" date="2019-04" db="EMBL/GenBank/DDBJ databases">
        <title>Genome sequencing of Clostridium botulinum Groups I-IV and Clostridium butyricum.</title>
        <authorList>
            <person name="Brunt J."/>
            <person name="Van Vliet A.H.M."/>
            <person name="Stringer S.C."/>
            <person name="Carter A.T."/>
            <person name="Peck M.W."/>
        </authorList>
    </citation>
    <scope>NUCLEOTIDE SEQUENCE [LARGE SCALE GENOMIC DNA]</scope>
    <source>
        <strain evidence="4 5">1605</strain>
    </source>
</reference>
<dbReference type="OrthoDB" id="9776650at2"/>
<dbReference type="PROSITE" id="PS50967">
    <property type="entry name" value="HRDC"/>
    <property type="match status" value="1"/>
</dbReference>
<keyword evidence="4" id="KW-0347">Helicase</keyword>
<evidence type="ECO:0000259" key="2">
    <source>
        <dbReference type="PROSITE" id="PS50965"/>
    </source>
</evidence>
<dbReference type="RefSeq" id="WP_053532516.1">
    <property type="nucleotide sequence ID" value="NZ_LFPA01000150.1"/>
</dbReference>
<dbReference type="SUPFAM" id="SSF47819">
    <property type="entry name" value="HRDC-like"/>
    <property type="match status" value="1"/>
</dbReference>
<dbReference type="GO" id="GO:0004386">
    <property type="term" value="F:helicase activity"/>
    <property type="evidence" value="ECO:0007669"/>
    <property type="project" value="UniProtKB-KW"/>
</dbReference>
<evidence type="ECO:0000256" key="1">
    <source>
        <dbReference type="SAM" id="Coils"/>
    </source>
</evidence>
<evidence type="ECO:0000313" key="4">
    <source>
        <dbReference type="EMBL" id="NFF88695.1"/>
    </source>
</evidence>
<dbReference type="InterPro" id="IPR044876">
    <property type="entry name" value="HRDC_dom_sf"/>
</dbReference>
<feature type="domain" description="NERD" evidence="2">
    <location>
        <begin position="61"/>
        <end position="181"/>
    </location>
</feature>
<comment type="caution">
    <text evidence="4">The sequence shown here is derived from an EMBL/GenBank/DDBJ whole genome shotgun (WGS) entry which is preliminary data.</text>
</comment>
<feature type="domain" description="HRDC" evidence="3">
    <location>
        <begin position="292"/>
        <end position="366"/>
    </location>
</feature>
<dbReference type="EMBL" id="SWOV01000037">
    <property type="protein sequence ID" value="NFF88695.1"/>
    <property type="molecule type" value="Genomic_DNA"/>
</dbReference>
<dbReference type="PROSITE" id="PS50965">
    <property type="entry name" value="NERD"/>
    <property type="match status" value="1"/>
</dbReference>
<evidence type="ECO:0000313" key="5">
    <source>
        <dbReference type="Proteomes" id="UP000476820"/>
    </source>
</evidence>
<dbReference type="Pfam" id="PF00570">
    <property type="entry name" value="HRDC"/>
    <property type="match status" value="1"/>
</dbReference>
<dbReference type="InterPro" id="IPR010997">
    <property type="entry name" value="HRDC-like_sf"/>
</dbReference>
<organism evidence="4 5">
    <name type="scientific">Clostridium botulinum</name>
    <dbReference type="NCBI Taxonomy" id="1491"/>
    <lineage>
        <taxon>Bacteria</taxon>
        <taxon>Bacillati</taxon>
        <taxon>Bacillota</taxon>
        <taxon>Clostridia</taxon>
        <taxon>Eubacteriales</taxon>
        <taxon>Clostridiaceae</taxon>
        <taxon>Clostridium</taxon>
    </lineage>
</organism>
<gene>
    <name evidence="4" type="ORF">FC774_12585</name>
</gene>
<dbReference type="InterPro" id="IPR011528">
    <property type="entry name" value="NERD"/>
</dbReference>
<keyword evidence="4" id="KW-0067">ATP-binding</keyword>
<name>A0A0M1M2M8_CLOBO</name>
<evidence type="ECO:0000259" key="3">
    <source>
        <dbReference type="PROSITE" id="PS50967"/>
    </source>
</evidence>
<dbReference type="Proteomes" id="UP000476820">
    <property type="component" value="Unassembled WGS sequence"/>
</dbReference>
<dbReference type="AlphaFoldDB" id="A0A0M1M2M8"/>
<feature type="coiled-coil region" evidence="1">
    <location>
        <begin position="27"/>
        <end position="54"/>
    </location>
</feature>
<keyword evidence="4" id="KW-0378">Hydrolase</keyword>
<sequence>MGFLDTLKEVITNKPSNLREPKFIKEFNESNKQLKELEELLKVVSKETAKEIEQDMKLLSYGLLGEKNVAYELKNSHMPILILHNLYLKYNELTAQIDFIVISQRFILVIECKNMIGDMEITKSGDFIRYFKTTNGKVYKKEGIYSPIVQNERHVELIRDILKNEGYFKKTDFGMIQHVVTIANPKAIINSKCAKKELTEHIIKHEQLINKVKQLYDSNKDGHWFPEESMYKITDAIMKYNSTYAIDYEKKYGVSFIYNQKKNETCDKNEKPTFNKETIEVENKNIIEKSYCIEESSIYKELKEYRLGKSREEKIKPYFLYNNKELEAIIKVKPKTIDELKSIRGFGDVKCEKYGADIIEIVKSNL</sequence>
<dbReference type="Gene3D" id="1.10.150.80">
    <property type="entry name" value="HRDC domain"/>
    <property type="match status" value="1"/>
</dbReference>
<dbReference type="GO" id="GO:0003676">
    <property type="term" value="F:nucleic acid binding"/>
    <property type="evidence" value="ECO:0007669"/>
    <property type="project" value="InterPro"/>
</dbReference>
<keyword evidence="4" id="KW-0547">Nucleotide-binding</keyword>
<accession>A0A0M1M2M8</accession>
<dbReference type="GO" id="GO:0000166">
    <property type="term" value="F:nucleotide binding"/>
    <property type="evidence" value="ECO:0007669"/>
    <property type="project" value="InterPro"/>
</dbReference>
<keyword evidence="1" id="KW-0175">Coiled coil</keyword>
<dbReference type="InterPro" id="IPR002121">
    <property type="entry name" value="HRDC_dom"/>
</dbReference>